<protein>
    <submittedName>
        <fullName evidence="2">Hypothetical membrane protein</fullName>
    </submittedName>
</protein>
<organism evidence="2 3">
    <name type="scientific">Anaerolinea thermophila (strain DSM 14523 / JCM 11388 / NBRC 100420 / UNI-1)</name>
    <dbReference type="NCBI Taxonomy" id="926569"/>
    <lineage>
        <taxon>Bacteria</taxon>
        <taxon>Bacillati</taxon>
        <taxon>Chloroflexota</taxon>
        <taxon>Anaerolineae</taxon>
        <taxon>Anaerolineales</taxon>
        <taxon>Anaerolineaceae</taxon>
        <taxon>Anaerolinea</taxon>
    </lineage>
</organism>
<name>E8N4V1_ANATU</name>
<keyword evidence="3" id="KW-1185">Reference proteome</keyword>
<keyword evidence="1" id="KW-0472">Membrane</keyword>
<gene>
    <name evidence="2" type="ordered locus">ANT_14370</name>
</gene>
<feature type="transmembrane region" description="Helical" evidence="1">
    <location>
        <begin position="121"/>
        <end position="143"/>
    </location>
</feature>
<feature type="transmembrane region" description="Helical" evidence="1">
    <location>
        <begin position="52"/>
        <end position="70"/>
    </location>
</feature>
<dbReference type="PANTHER" id="PTHR42867">
    <property type="entry name" value="MEMBRANE PROTEIN-RELATED"/>
    <property type="match status" value="1"/>
</dbReference>
<dbReference type="AlphaFoldDB" id="E8N4V1"/>
<accession>E8N4V1</accession>
<dbReference type="eggNOG" id="COG3872">
    <property type="taxonomic scope" value="Bacteria"/>
</dbReference>
<dbReference type="Pfam" id="PF07136">
    <property type="entry name" value="DUF1385"/>
    <property type="match status" value="1"/>
</dbReference>
<dbReference type="FunCoup" id="E8N4V1">
    <property type="interactions" value="6"/>
</dbReference>
<dbReference type="PANTHER" id="PTHR42867:SF1">
    <property type="entry name" value="MEMBRANE PROTEIN-RELATED"/>
    <property type="match status" value="1"/>
</dbReference>
<reference evidence="2 3" key="1">
    <citation type="submission" date="2010-12" db="EMBL/GenBank/DDBJ databases">
        <title>Whole genome sequence of Anaerolinea thermophila UNI-1.</title>
        <authorList>
            <person name="Narita-Yamada S."/>
            <person name="Kishi E."/>
            <person name="Watanabe Y."/>
            <person name="Takasaki K."/>
            <person name="Ankai A."/>
            <person name="Oguchi A."/>
            <person name="Fukui S."/>
            <person name="Takahashi M."/>
            <person name="Yashiro I."/>
            <person name="Hosoyama A."/>
            <person name="Sekiguchi Y."/>
            <person name="Hanada S."/>
            <person name="Fujita N."/>
        </authorList>
    </citation>
    <scope>NUCLEOTIDE SEQUENCE [LARGE SCALE GENOMIC DNA]</scope>
    <source>
        <strain evidence="3">DSM 14523 / JCM 11388 / NBRC 100420 / UNI-1</strain>
    </source>
</reference>
<keyword evidence="1" id="KW-0812">Transmembrane</keyword>
<dbReference type="InParanoid" id="E8N4V1"/>
<dbReference type="STRING" id="926569.ANT_14370"/>
<dbReference type="InterPro" id="IPR010787">
    <property type="entry name" value="DUF1385"/>
</dbReference>
<feature type="transmembrane region" description="Helical" evidence="1">
    <location>
        <begin position="189"/>
        <end position="208"/>
    </location>
</feature>
<evidence type="ECO:0000256" key="1">
    <source>
        <dbReference type="SAM" id="Phobius"/>
    </source>
</evidence>
<keyword evidence="1" id="KW-1133">Transmembrane helix</keyword>
<sequence length="293" mass="32794">MPAYGGQALIEGVLMRSRYVAVAAMRTPEGQITLHVEPLSNIYRSKFWQLPFVRGVIALWDALGLGMRFLTISANLQAPEEEKLEGKSAILTVGVSLILAIGLFFLIPAGIAQFLQNLLSINAFASNLIEGVVRLIFVIGYIWGIGQIPEIQRVFAYHGAEHKTINAFEGEAELTPEKVREYPLEHPRCGTSFLLTLIIVSIIVFTLLGDLTPFWRIATRVIFLPVLAGIAYEYIRWSANHIENPLVKSLIQPNLALQRLTTREPDPSMLQVAITAFTEMLRLEKEYSQSQEM</sequence>
<dbReference type="HOGENOM" id="CLU_038140_0_0_0"/>
<evidence type="ECO:0000313" key="3">
    <source>
        <dbReference type="Proteomes" id="UP000008922"/>
    </source>
</evidence>
<proteinExistence type="predicted"/>
<feature type="transmembrane region" description="Helical" evidence="1">
    <location>
        <begin position="90"/>
        <end position="115"/>
    </location>
</feature>
<dbReference type="Proteomes" id="UP000008922">
    <property type="component" value="Chromosome"/>
</dbReference>
<dbReference type="EMBL" id="AP012029">
    <property type="protein sequence ID" value="BAJ63465.1"/>
    <property type="molecule type" value="Genomic_DNA"/>
</dbReference>
<dbReference type="KEGG" id="atm:ANT_14370"/>
<evidence type="ECO:0000313" key="2">
    <source>
        <dbReference type="EMBL" id="BAJ63465.1"/>
    </source>
</evidence>